<dbReference type="Proteomes" id="UP000017944">
    <property type="component" value="Unassembled WGS sequence"/>
</dbReference>
<dbReference type="Gene3D" id="3.40.50.450">
    <property type="match status" value="1"/>
</dbReference>
<sequence length="431" mass="47125">MDADSSDSTVTPGRLPDGLSSCPCFYLGKKLMNLSANAQATLLLTSDFSRAAASEYKPLSNSEWGKFALWLKHQRISPAELLVPQPQEKLTGWSDPRISQERILGLLARGHSLALAVDKWQRAGLWILTRGDADYPVRLKNRLRTDAPPVLFGCGNKALLQAEGMAIVGSRDAPTDDLRYTQQLAAKLAQQGICVISGGARGIDECAMASALEAGGTAVGVLADSLLKTSTLVKWREGLIAGNLVLISPFYPEVRFTVGNAMARNKYIYCLAESAMVVRAGMTGGTITGAMEALKHQWLPVQVKPNQDMQSANSRLVENGASWSAEQAENVTIRLPDVPGLMYDRALRNAQPELFSLHEDDANYAVMPAYTPVDFYQLFVAELAILAKESIRIERLASCTGLTIEQISVWLNRAEEEGRVIRLGEGHYQFR</sequence>
<organism evidence="3 4">
    <name type="scientific">Shigella dysenteriae WRSd3</name>
    <dbReference type="NCBI Taxonomy" id="1401327"/>
    <lineage>
        <taxon>Bacteria</taxon>
        <taxon>Pseudomonadati</taxon>
        <taxon>Pseudomonadota</taxon>
        <taxon>Gammaproteobacteria</taxon>
        <taxon>Enterobacterales</taxon>
        <taxon>Enterobacteriaceae</taxon>
        <taxon>Shigella</taxon>
    </lineage>
</organism>
<dbReference type="GO" id="GO:0009294">
    <property type="term" value="P:DNA-mediated transformation"/>
    <property type="evidence" value="ECO:0007669"/>
    <property type="project" value="InterPro"/>
</dbReference>
<name>A0A090NMG9_SHIDY</name>
<feature type="domain" description="Smf/DprA SLOG" evidence="2">
    <location>
        <begin position="127"/>
        <end position="331"/>
    </location>
</feature>
<dbReference type="AlphaFoldDB" id="A0A090NMG9"/>
<evidence type="ECO:0000256" key="1">
    <source>
        <dbReference type="ARBA" id="ARBA00006525"/>
    </source>
</evidence>
<gene>
    <name evidence="3" type="ORF">WRSd3_00486</name>
</gene>
<comment type="similarity">
    <text evidence="1">Belongs to the DprA/Smf family.</text>
</comment>
<dbReference type="InterPro" id="IPR003488">
    <property type="entry name" value="DprA"/>
</dbReference>
<reference evidence="3 4" key="1">
    <citation type="submission" date="2013-10" db="EMBL/GenBank/DDBJ databases">
        <title>Draft genomes and the virulence plasmids of Sd1617 vaccine constructs: WRSd3 and WRSd5.</title>
        <authorList>
            <person name="Aksomboon Vongsawan A."/>
            <person name="Venkatesan M.M."/>
            <person name="Vaisvil B."/>
            <person name="Emel G."/>
            <person name="Kepatral V."/>
            <person name="Sethabutr O."/>
            <person name="Serichantalergs O."/>
            <person name="Mason C."/>
        </authorList>
    </citation>
    <scope>NUCLEOTIDE SEQUENCE [LARGE SCALE GENOMIC DNA]</scope>
    <source>
        <strain evidence="3 4">WRSd3</strain>
    </source>
</reference>
<dbReference type="Pfam" id="PF02481">
    <property type="entry name" value="DNA_processg_A"/>
    <property type="match status" value="1"/>
</dbReference>
<dbReference type="RefSeq" id="WP_011378889.1">
    <property type="nucleotide sequence ID" value="NZ_AXUT01000035.1"/>
</dbReference>
<dbReference type="EMBL" id="AXUT01000035">
    <property type="protein sequence ID" value="ESU81820.1"/>
    <property type="molecule type" value="Genomic_DNA"/>
</dbReference>
<evidence type="ECO:0000313" key="3">
    <source>
        <dbReference type="EMBL" id="ESU81820.1"/>
    </source>
</evidence>
<evidence type="ECO:0000313" key="4">
    <source>
        <dbReference type="Proteomes" id="UP000017944"/>
    </source>
</evidence>
<protein>
    <submittedName>
        <fullName evidence="3">Protein involved in DNA uptake</fullName>
    </submittedName>
</protein>
<proteinExistence type="inferred from homology"/>
<dbReference type="PATRIC" id="fig|1401327.3.peg.445"/>
<evidence type="ECO:0000259" key="2">
    <source>
        <dbReference type="Pfam" id="PF02481"/>
    </source>
</evidence>
<dbReference type="PANTHER" id="PTHR43022:SF1">
    <property type="entry name" value="PROTEIN SMF"/>
    <property type="match status" value="1"/>
</dbReference>
<dbReference type="SUPFAM" id="SSF102405">
    <property type="entry name" value="MCP/YpsA-like"/>
    <property type="match status" value="1"/>
</dbReference>
<dbReference type="InterPro" id="IPR057666">
    <property type="entry name" value="DrpA_SLOG"/>
</dbReference>
<accession>A0A090NMG9</accession>
<comment type="caution">
    <text evidence="3">The sequence shown here is derived from an EMBL/GenBank/DDBJ whole genome shotgun (WGS) entry which is preliminary data.</text>
</comment>
<dbReference type="PANTHER" id="PTHR43022">
    <property type="entry name" value="PROTEIN SMF"/>
    <property type="match status" value="1"/>
</dbReference>